<protein>
    <submittedName>
        <fullName evidence="1">Uncharacterized protein</fullName>
    </submittedName>
</protein>
<gene>
    <name evidence="1" type="ORF">B0T17DRAFT_516996</name>
</gene>
<dbReference type="Proteomes" id="UP001174934">
    <property type="component" value="Unassembled WGS sequence"/>
</dbReference>
<reference evidence="1" key="1">
    <citation type="submission" date="2023-06" db="EMBL/GenBank/DDBJ databases">
        <title>Genome-scale phylogeny and comparative genomics of the fungal order Sordariales.</title>
        <authorList>
            <consortium name="Lawrence Berkeley National Laboratory"/>
            <person name="Hensen N."/>
            <person name="Bonometti L."/>
            <person name="Westerberg I."/>
            <person name="Brannstrom I.O."/>
            <person name="Guillou S."/>
            <person name="Cros-Aarteil S."/>
            <person name="Calhoun S."/>
            <person name="Haridas S."/>
            <person name="Kuo A."/>
            <person name="Mondo S."/>
            <person name="Pangilinan J."/>
            <person name="Riley R."/>
            <person name="LaButti K."/>
            <person name="Andreopoulos B."/>
            <person name="Lipzen A."/>
            <person name="Chen C."/>
            <person name="Yanf M."/>
            <person name="Daum C."/>
            <person name="Ng V."/>
            <person name="Clum A."/>
            <person name="Steindorff A."/>
            <person name="Ohm R."/>
            <person name="Martin F."/>
            <person name="Silar P."/>
            <person name="Natvig D."/>
            <person name="Lalanne C."/>
            <person name="Gautier V."/>
            <person name="Ament-velasquez S.L."/>
            <person name="Kruys A."/>
            <person name="Hutchinson M.I."/>
            <person name="Powell A.J."/>
            <person name="Barry K."/>
            <person name="Miller A.N."/>
            <person name="Grigoriev I.V."/>
            <person name="Debuchy R."/>
            <person name="Gladieux P."/>
            <person name="Thoren M.H."/>
            <person name="Johannesson H."/>
        </authorList>
    </citation>
    <scope>NUCLEOTIDE SEQUENCE</scope>
    <source>
        <strain evidence="1">SMH3391-2</strain>
    </source>
</reference>
<evidence type="ECO:0000313" key="1">
    <source>
        <dbReference type="EMBL" id="KAK0635699.1"/>
    </source>
</evidence>
<name>A0AA39XKJ7_9PEZI</name>
<accession>A0AA39XKJ7</accession>
<proteinExistence type="predicted"/>
<dbReference type="EMBL" id="JAULSR010000001">
    <property type="protein sequence ID" value="KAK0635699.1"/>
    <property type="molecule type" value="Genomic_DNA"/>
</dbReference>
<organism evidence="1 2">
    <name type="scientific">Bombardia bombarda</name>
    <dbReference type="NCBI Taxonomy" id="252184"/>
    <lineage>
        <taxon>Eukaryota</taxon>
        <taxon>Fungi</taxon>
        <taxon>Dikarya</taxon>
        <taxon>Ascomycota</taxon>
        <taxon>Pezizomycotina</taxon>
        <taxon>Sordariomycetes</taxon>
        <taxon>Sordariomycetidae</taxon>
        <taxon>Sordariales</taxon>
        <taxon>Lasiosphaeriaceae</taxon>
        <taxon>Bombardia</taxon>
    </lineage>
</organism>
<sequence>MSLRRMLLRRMQLFFIKIPFLGEAHGFRFRDNGPQVRVPQHGPLFLGPCWGSSRHWVMPRVGTNVSYPARGNSECS</sequence>
<keyword evidence="2" id="KW-1185">Reference proteome</keyword>
<comment type="caution">
    <text evidence="1">The sequence shown here is derived from an EMBL/GenBank/DDBJ whole genome shotgun (WGS) entry which is preliminary data.</text>
</comment>
<evidence type="ECO:0000313" key="2">
    <source>
        <dbReference type="Proteomes" id="UP001174934"/>
    </source>
</evidence>
<dbReference type="AlphaFoldDB" id="A0AA39XKJ7"/>